<keyword evidence="11 18" id="KW-0413">Isomerase</keyword>
<evidence type="ECO:0000256" key="1">
    <source>
        <dbReference type="ARBA" id="ARBA00000013"/>
    </source>
</evidence>
<dbReference type="PROSITE" id="PS01050">
    <property type="entry name" value="YJEF_C_2"/>
    <property type="match status" value="1"/>
</dbReference>
<feature type="binding site" evidence="17">
    <location>
        <position position="357"/>
    </location>
    <ligand>
        <name>(6S)-NADPHX</name>
        <dbReference type="ChEBI" id="CHEBI:64076"/>
    </ligand>
</feature>
<gene>
    <name evidence="18" type="primary">nnrE</name>
    <name evidence="17" type="synonym">nnrD</name>
    <name evidence="22" type="ORF">NFI95_04505</name>
</gene>
<keyword evidence="5 18" id="KW-0479">Metal-binding</keyword>
<comment type="cofactor">
    <cofactor evidence="18 19">
        <name>K(+)</name>
        <dbReference type="ChEBI" id="CHEBI:29103"/>
    </cofactor>
    <text evidence="18 19">Binds 1 potassium ion per subunit.</text>
</comment>
<accession>A0ABT1W4A4</accession>
<dbReference type="Pfam" id="PF03853">
    <property type="entry name" value="YjeF_N"/>
    <property type="match status" value="1"/>
</dbReference>
<comment type="similarity">
    <text evidence="4 19">In the C-terminal section; belongs to the NnrD/CARKD family.</text>
</comment>
<evidence type="ECO:0000256" key="6">
    <source>
        <dbReference type="ARBA" id="ARBA00022741"/>
    </source>
</evidence>
<feature type="binding site" evidence="18">
    <location>
        <position position="159"/>
    </location>
    <ligand>
        <name>K(+)</name>
        <dbReference type="ChEBI" id="CHEBI:29103"/>
    </ligand>
</feature>
<feature type="domain" description="YjeF N-terminal" evidence="21">
    <location>
        <begin position="20"/>
        <end position="213"/>
    </location>
</feature>
<evidence type="ECO:0000256" key="13">
    <source>
        <dbReference type="ARBA" id="ARBA00023268"/>
    </source>
</evidence>
<evidence type="ECO:0000256" key="15">
    <source>
        <dbReference type="ARBA" id="ARBA00048238"/>
    </source>
</evidence>
<reference evidence="22 23" key="1">
    <citation type="submission" date="2022-06" db="EMBL/GenBank/DDBJ databases">
        <title>Endosaccharibacter gen. nov., sp. nov., endophytic bacteria isolated from sugarcane.</title>
        <authorList>
            <person name="Pitiwittayakul N."/>
            <person name="Yukphan P."/>
            <person name="Charoenyingcharoen P."/>
            <person name="Tanasupawat S."/>
        </authorList>
    </citation>
    <scope>NUCLEOTIDE SEQUENCE [LARGE SCALE GENOMIC DNA]</scope>
    <source>
        <strain evidence="22 23">KSS8</strain>
    </source>
</reference>
<comment type="function">
    <text evidence="18">Catalyzes the epimerization of the S- and R-forms of NAD(P)HX, a damaged form of NAD(P)H that is a result of enzymatic or heat-dependent hydration. This is a prerequisite for the S-specific NAD(P)H-hydrate dehydratase to allow the repair of both epimers of NAD(P)HX.</text>
</comment>
<keyword evidence="8 17" id="KW-0521">NADP</keyword>
<dbReference type="SUPFAM" id="SSF53613">
    <property type="entry name" value="Ribokinase-like"/>
    <property type="match status" value="1"/>
</dbReference>
<feature type="binding site" evidence="17">
    <location>
        <position position="253"/>
    </location>
    <ligand>
        <name>(6S)-NADPHX</name>
        <dbReference type="ChEBI" id="CHEBI:64076"/>
    </ligand>
</feature>
<evidence type="ECO:0000313" key="23">
    <source>
        <dbReference type="Proteomes" id="UP001524587"/>
    </source>
</evidence>
<dbReference type="InterPro" id="IPR017953">
    <property type="entry name" value="Carbohydrate_kinase_pred_CS"/>
</dbReference>
<comment type="similarity">
    <text evidence="3 19">In the N-terminal section; belongs to the NnrE/AIBP family.</text>
</comment>
<evidence type="ECO:0000256" key="14">
    <source>
        <dbReference type="ARBA" id="ARBA00025153"/>
    </source>
</evidence>
<comment type="similarity">
    <text evidence="17">Belongs to the NnrD/CARKD family.</text>
</comment>
<dbReference type="Proteomes" id="UP001524587">
    <property type="component" value="Unassembled WGS sequence"/>
</dbReference>
<dbReference type="HAMAP" id="MF_01966">
    <property type="entry name" value="NADHX_epimerase"/>
    <property type="match status" value="1"/>
</dbReference>
<comment type="caution">
    <text evidence="22">The sequence shown here is derived from an EMBL/GenBank/DDBJ whole genome shotgun (WGS) entry which is preliminary data.</text>
</comment>
<keyword evidence="13" id="KW-0511">Multifunctional enzyme</keyword>
<dbReference type="InterPro" id="IPR036652">
    <property type="entry name" value="YjeF_N_dom_sf"/>
</dbReference>
<feature type="binding site" evidence="17">
    <location>
        <position position="311"/>
    </location>
    <ligand>
        <name>(6S)-NADPHX</name>
        <dbReference type="ChEBI" id="CHEBI:64076"/>
    </ligand>
</feature>
<dbReference type="Gene3D" id="3.40.1190.20">
    <property type="match status" value="1"/>
</dbReference>
<dbReference type="RefSeq" id="WP_422863163.1">
    <property type="nucleotide sequence ID" value="NZ_JAMSKV010000003.1"/>
</dbReference>
<dbReference type="SUPFAM" id="SSF64153">
    <property type="entry name" value="YjeF N-terminal domain-like"/>
    <property type="match status" value="1"/>
</dbReference>
<evidence type="ECO:0000256" key="18">
    <source>
        <dbReference type="HAMAP-Rule" id="MF_01966"/>
    </source>
</evidence>
<feature type="binding site" evidence="18">
    <location>
        <begin position="131"/>
        <end position="137"/>
    </location>
    <ligand>
        <name>(6S)-NADPHX</name>
        <dbReference type="ChEBI" id="CHEBI:64076"/>
    </ligand>
</feature>
<dbReference type="InterPro" id="IPR000631">
    <property type="entry name" value="CARKD"/>
</dbReference>
<dbReference type="EC" id="5.1.99.6" evidence="19"/>
<feature type="binding site" evidence="18">
    <location>
        <position position="156"/>
    </location>
    <ligand>
        <name>(6S)-NADPHX</name>
        <dbReference type="ChEBI" id="CHEBI:64076"/>
    </ligand>
</feature>
<evidence type="ECO:0000256" key="3">
    <source>
        <dbReference type="ARBA" id="ARBA00006001"/>
    </source>
</evidence>
<evidence type="ECO:0000256" key="12">
    <source>
        <dbReference type="ARBA" id="ARBA00023239"/>
    </source>
</evidence>
<feature type="binding site" evidence="18">
    <location>
        <position position="68"/>
    </location>
    <ligand>
        <name>K(+)</name>
        <dbReference type="ChEBI" id="CHEBI:29103"/>
    </ligand>
</feature>
<keyword evidence="23" id="KW-1185">Reference proteome</keyword>
<comment type="catalytic activity">
    <reaction evidence="16 17 19">
        <text>(6S)-NADPHX + ADP = AMP + phosphate + NADPH + H(+)</text>
        <dbReference type="Rhea" id="RHEA:32235"/>
        <dbReference type="ChEBI" id="CHEBI:15378"/>
        <dbReference type="ChEBI" id="CHEBI:43474"/>
        <dbReference type="ChEBI" id="CHEBI:57783"/>
        <dbReference type="ChEBI" id="CHEBI:64076"/>
        <dbReference type="ChEBI" id="CHEBI:456215"/>
        <dbReference type="ChEBI" id="CHEBI:456216"/>
        <dbReference type="EC" id="4.2.1.136"/>
    </reaction>
</comment>
<proteinExistence type="inferred from homology"/>
<keyword evidence="6 17" id="KW-0547">Nucleotide-binding</keyword>
<feature type="binding site" evidence="17">
    <location>
        <position position="419"/>
    </location>
    <ligand>
        <name>AMP</name>
        <dbReference type="ChEBI" id="CHEBI:456215"/>
    </ligand>
</feature>
<evidence type="ECO:0000259" key="21">
    <source>
        <dbReference type="PROSITE" id="PS51385"/>
    </source>
</evidence>
<evidence type="ECO:0000256" key="5">
    <source>
        <dbReference type="ARBA" id="ARBA00022723"/>
    </source>
</evidence>
<evidence type="ECO:0000256" key="2">
    <source>
        <dbReference type="ARBA" id="ARBA00000909"/>
    </source>
</evidence>
<dbReference type="InterPro" id="IPR029056">
    <property type="entry name" value="Ribokinase-like"/>
</dbReference>
<dbReference type="PANTHER" id="PTHR12592:SF0">
    <property type="entry name" value="ATP-DEPENDENT (S)-NAD(P)H-HYDRATE DEHYDRATASE"/>
    <property type="match status" value="1"/>
</dbReference>
<comment type="catalytic activity">
    <reaction evidence="15 17 19">
        <text>(6S)-NADHX + ADP = AMP + phosphate + NADH + H(+)</text>
        <dbReference type="Rhea" id="RHEA:32223"/>
        <dbReference type="ChEBI" id="CHEBI:15378"/>
        <dbReference type="ChEBI" id="CHEBI:43474"/>
        <dbReference type="ChEBI" id="CHEBI:57945"/>
        <dbReference type="ChEBI" id="CHEBI:64074"/>
        <dbReference type="ChEBI" id="CHEBI:456215"/>
        <dbReference type="ChEBI" id="CHEBI:456216"/>
        <dbReference type="EC" id="4.2.1.136"/>
    </reaction>
</comment>
<evidence type="ECO:0000256" key="17">
    <source>
        <dbReference type="HAMAP-Rule" id="MF_01965"/>
    </source>
</evidence>
<evidence type="ECO:0000256" key="7">
    <source>
        <dbReference type="ARBA" id="ARBA00022840"/>
    </source>
</evidence>
<evidence type="ECO:0000256" key="19">
    <source>
        <dbReference type="PIRNR" id="PIRNR017184"/>
    </source>
</evidence>
<dbReference type="PROSITE" id="PS51385">
    <property type="entry name" value="YJEF_N"/>
    <property type="match status" value="1"/>
</dbReference>
<organism evidence="22 23">
    <name type="scientific">Endosaccharibacter trunci</name>
    <dbReference type="NCBI Taxonomy" id="2812733"/>
    <lineage>
        <taxon>Bacteria</taxon>
        <taxon>Pseudomonadati</taxon>
        <taxon>Pseudomonadota</taxon>
        <taxon>Alphaproteobacteria</taxon>
        <taxon>Acetobacterales</taxon>
        <taxon>Acetobacteraceae</taxon>
        <taxon>Endosaccharibacter</taxon>
    </lineage>
</organism>
<keyword evidence="7 17" id="KW-0067">ATP-binding</keyword>
<dbReference type="NCBIfam" id="TIGR00196">
    <property type="entry name" value="yjeF_cterm"/>
    <property type="match status" value="1"/>
</dbReference>
<evidence type="ECO:0000256" key="10">
    <source>
        <dbReference type="ARBA" id="ARBA00023027"/>
    </source>
</evidence>
<protein>
    <recommendedName>
        <fullName evidence="19">Bifunctional NAD(P)H-hydrate repair enzyme</fullName>
    </recommendedName>
    <alternativeName>
        <fullName evidence="19">Nicotinamide nucleotide repair protein</fullName>
    </alternativeName>
    <domain>
        <recommendedName>
            <fullName evidence="19">ADP-dependent (S)-NAD(P)H-hydrate dehydratase</fullName>
            <ecNumber evidence="19">4.2.1.136</ecNumber>
        </recommendedName>
        <alternativeName>
            <fullName evidence="19">ADP-dependent NAD(P)HX dehydratase</fullName>
        </alternativeName>
    </domain>
    <domain>
        <recommendedName>
            <fullName evidence="19">NAD(P)H-hydrate epimerase</fullName>
            <ecNumber evidence="19">5.1.99.6</ecNumber>
        </recommendedName>
    </domain>
</protein>
<comment type="cofactor">
    <cofactor evidence="17">
        <name>Mg(2+)</name>
        <dbReference type="ChEBI" id="CHEBI:18420"/>
    </cofactor>
</comment>
<feature type="binding site" evidence="17">
    <location>
        <begin position="390"/>
        <end position="394"/>
    </location>
    <ligand>
        <name>AMP</name>
        <dbReference type="ChEBI" id="CHEBI:456215"/>
    </ligand>
</feature>
<comment type="similarity">
    <text evidence="18">Belongs to the NnrE/AIBP family.</text>
</comment>
<feature type="domain" description="YjeF C-terminal" evidence="20">
    <location>
        <begin position="219"/>
        <end position="478"/>
    </location>
</feature>
<dbReference type="Pfam" id="PF01256">
    <property type="entry name" value="Carb_kinase"/>
    <property type="match status" value="1"/>
</dbReference>
<dbReference type="InterPro" id="IPR030677">
    <property type="entry name" value="Nnr"/>
</dbReference>
<comment type="caution">
    <text evidence="18">Lacks conserved residue(s) required for the propagation of feature annotation.</text>
</comment>
<dbReference type="HAMAP" id="MF_01965">
    <property type="entry name" value="NADHX_dehydratase"/>
    <property type="match status" value="1"/>
</dbReference>
<keyword evidence="12 17" id="KW-0456">Lyase</keyword>
<dbReference type="EMBL" id="JAMSKV010000003">
    <property type="protein sequence ID" value="MCQ8277708.1"/>
    <property type="molecule type" value="Genomic_DNA"/>
</dbReference>
<dbReference type="InterPro" id="IPR004443">
    <property type="entry name" value="YjeF_N_dom"/>
</dbReference>
<comment type="subunit">
    <text evidence="17">Homotetramer.</text>
</comment>
<dbReference type="PIRSF" id="PIRSF017184">
    <property type="entry name" value="Nnr"/>
    <property type="match status" value="1"/>
</dbReference>
<name>A0ABT1W4A4_9PROT</name>
<evidence type="ECO:0000256" key="11">
    <source>
        <dbReference type="ARBA" id="ARBA00023235"/>
    </source>
</evidence>
<feature type="binding site" evidence="18">
    <location>
        <begin position="67"/>
        <end position="71"/>
    </location>
    <ligand>
        <name>(6S)-NADPHX</name>
        <dbReference type="ChEBI" id="CHEBI:64076"/>
    </ligand>
</feature>
<comment type="catalytic activity">
    <reaction evidence="1 18 19">
        <text>(6R)-NADHX = (6S)-NADHX</text>
        <dbReference type="Rhea" id="RHEA:32215"/>
        <dbReference type="ChEBI" id="CHEBI:64074"/>
        <dbReference type="ChEBI" id="CHEBI:64075"/>
        <dbReference type="EC" id="5.1.99.6"/>
    </reaction>
</comment>
<comment type="catalytic activity">
    <reaction evidence="2 18 19">
        <text>(6R)-NADPHX = (6S)-NADPHX</text>
        <dbReference type="Rhea" id="RHEA:32227"/>
        <dbReference type="ChEBI" id="CHEBI:64076"/>
        <dbReference type="ChEBI" id="CHEBI:64077"/>
        <dbReference type="EC" id="5.1.99.6"/>
    </reaction>
</comment>
<evidence type="ECO:0000256" key="16">
    <source>
        <dbReference type="ARBA" id="ARBA00049209"/>
    </source>
</evidence>
<evidence type="ECO:0000313" key="22">
    <source>
        <dbReference type="EMBL" id="MCQ8277708.1"/>
    </source>
</evidence>
<sequence length="492" mass="50270">MNPLPEPFPDRLALPTPEEMAALDRAEAAARPDGLFRLMEHAGRAVARSVMRHARPCTVLVLCGPGNNGGDGLVAARILAREGWPVAVAMLATPRPGSDAARAAAAWRGPSRPFVPEEAARVGLVVDAVFGAGLSRPLEDRVAATLAAANRILAVDVPSGLDGGTGVARGRVAPAWRTVTFHRAKPGHLLLPGRTLCGALEVAEIGVDPVRAVAARAWRNEPGLWRLPEIGIETHKYRRGVVSICGGASMPGAARLSAGGARGAGAGLVRIAAARGAELYRAGAPGLIVDDGPLDTLLEDQRRRVWVCGPGLEPGEAAETLPRLLRAGRKVVADAGVLSEAAGEPERLRGVAVATPHAGEFAKLFGDPGEDKVAAARRAAALIEGVVVLKGADTVVAAPDGRVSINTHATPWLGTAGSGDVLSGIVAACLAQADKAGLDAFAAASAAVWLHGDAGLRAGEGLLAEDLETRLPAACAGARARLRALAAGARLG</sequence>
<comment type="function">
    <text evidence="17">Catalyzes the dehydration of the S-form of NAD(P)HX at the expense of ADP, which is converted to AMP. Together with NAD(P)HX epimerase, which catalyzes the epimerization of the S- and R-forms, the enzyme allows the repair of both epimers of NAD(P)HX, a damaged form of NAD(P)H that is a result of enzymatic or heat-dependent hydration.</text>
</comment>
<evidence type="ECO:0000256" key="4">
    <source>
        <dbReference type="ARBA" id="ARBA00009524"/>
    </source>
</evidence>
<keyword evidence="10 17" id="KW-0520">NAD</keyword>
<dbReference type="Gene3D" id="3.40.50.10260">
    <property type="entry name" value="YjeF N-terminal domain"/>
    <property type="match status" value="1"/>
</dbReference>
<evidence type="ECO:0000256" key="9">
    <source>
        <dbReference type="ARBA" id="ARBA00022958"/>
    </source>
</evidence>
<dbReference type="NCBIfam" id="TIGR00197">
    <property type="entry name" value="yjeF_nterm"/>
    <property type="match status" value="1"/>
</dbReference>
<dbReference type="PROSITE" id="PS51383">
    <property type="entry name" value="YJEF_C_3"/>
    <property type="match status" value="1"/>
</dbReference>
<dbReference type="PANTHER" id="PTHR12592">
    <property type="entry name" value="ATP-DEPENDENT (S)-NAD(P)H-HYDRATE DEHYDRATASE FAMILY MEMBER"/>
    <property type="match status" value="1"/>
</dbReference>
<comment type="function">
    <text evidence="14 19">Bifunctional enzyme that catalyzes the epimerization of the S- and R-forms of NAD(P)HX and the dehydration of the S-form of NAD(P)HX at the expense of ADP, which is converted to AMP. This allows the repair of both epimers of NAD(P)HX, a damaged form of NAD(P)H that is a result of enzymatic or heat-dependent hydration.</text>
</comment>
<dbReference type="CDD" id="cd01171">
    <property type="entry name" value="YXKO-related"/>
    <property type="match status" value="1"/>
</dbReference>
<feature type="binding site" evidence="17">
    <location>
        <position position="420"/>
    </location>
    <ligand>
        <name>(6S)-NADPHX</name>
        <dbReference type="ChEBI" id="CHEBI:64076"/>
    </ligand>
</feature>
<evidence type="ECO:0000259" key="20">
    <source>
        <dbReference type="PROSITE" id="PS51383"/>
    </source>
</evidence>
<evidence type="ECO:0000256" key="8">
    <source>
        <dbReference type="ARBA" id="ARBA00022857"/>
    </source>
</evidence>
<keyword evidence="9 18" id="KW-0630">Potassium</keyword>
<dbReference type="EC" id="4.2.1.136" evidence="19"/>
<feature type="binding site" evidence="18">
    <location>
        <position position="127"/>
    </location>
    <ligand>
        <name>K(+)</name>
        <dbReference type="ChEBI" id="CHEBI:29103"/>
    </ligand>
</feature>